<gene>
    <name evidence="13" type="primary">ZNHI3</name>
    <name evidence="13" type="ORF">TR138846</name>
</gene>
<keyword evidence="8" id="KW-0862">Zinc</keyword>
<dbReference type="GO" id="GO:0048254">
    <property type="term" value="P:snoRNA localization"/>
    <property type="evidence" value="ECO:0007669"/>
    <property type="project" value="TreeGrafter"/>
</dbReference>
<reference evidence="13" key="1">
    <citation type="submission" date="2016-01" db="EMBL/GenBank/DDBJ databases">
        <title>Reference transcriptome for the parasite Schistocephalus solidus: insights into the molecular evolution of parasitism.</title>
        <authorList>
            <person name="Hebert F.O."/>
            <person name="Grambauer S."/>
            <person name="Barber I."/>
            <person name="Landry C.R."/>
            <person name="Aubin-Horth N."/>
        </authorList>
    </citation>
    <scope>NUCLEOTIDE SEQUENCE</scope>
</reference>
<feature type="domain" description="HIT-type" evidence="12">
    <location>
        <begin position="26"/>
        <end position="60"/>
    </location>
</feature>
<evidence type="ECO:0000256" key="6">
    <source>
        <dbReference type="ARBA" id="ARBA00022723"/>
    </source>
</evidence>
<evidence type="ECO:0000256" key="5">
    <source>
        <dbReference type="ARBA" id="ARBA00022553"/>
    </source>
</evidence>
<dbReference type="PROSITE" id="PS51083">
    <property type="entry name" value="ZF_HIT"/>
    <property type="match status" value="1"/>
</dbReference>
<dbReference type="GO" id="GO:0005634">
    <property type="term" value="C:nucleus"/>
    <property type="evidence" value="ECO:0007669"/>
    <property type="project" value="UniProtKB-SubCell"/>
</dbReference>
<dbReference type="GO" id="GO:0000492">
    <property type="term" value="P:box C/D snoRNP assembly"/>
    <property type="evidence" value="ECO:0007669"/>
    <property type="project" value="TreeGrafter"/>
</dbReference>
<feature type="non-terminal residue" evidence="13">
    <location>
        <position position="1"/>
    </location>
</feature>
<evidence type="ECO:0000313" key="13">
    <source>
        <dbReference type="EMBL" id="JAP46291.1"/>
    </source>
</evidence>
<evidence type="ECO:0000256" key="8">
    <source>
        <dbReference type="ARBA" id="ARBA00022833"/>
    </source>
</evidence>
<comment type="subunit">
    <text evidence="10">Thyroid receptor interacting proteins (TRIPs) specifically interact with the ligand binding domain of the thyroid receptor (TR). Requires the presence of thyroid hormone for its interaction. Interacts with NUFIP1. Interacts (via HIT-type zinc finger) with the RUVBL1/RUVBL2 complex in the presence of ADP.</text>
</comment>
<dbReference type="PANTHER" id="PTHR13483:SF11">
    <property type="entry name" value="ZINC FINGER HIT DOMAIN-CONTAINING PROTEIN 3"/>
    <property type="match status" value="1"/>
</dbReference>
<proteinExistence type="predicted"/>
<keyword evidence="9" id="KW-0539">Nucleus</keyword>
<evidence type="ECO:0000256" key="3">
    <source>
        <dbReference type="ARBA" id="ARBA00021568"/>
    </source>
</evidence>
<dbReference type="Pfam" id="PF21373">
    <property type="entry name" value="ZNHIT3_C"/>
    <property type="match status" value="1"/>
</dbReference>
<evidence type="ECO:0000256" key="1">
    <source>
        <dbReference type="ARBA" id="ARBA00004123"/>
    </source>
</evidence>
<evidence type="ECO:0000256" key="4">
    <source>
        <dbReference type="ARBA" id="ARBA00022490"/>
    </source>
</evidence>
<dbReference type="Gene3D" id="3.30.60.190">
    <property type="match status" value="1"/>
</dbReference>
<dbReference type="GO" id="GO:0000463">
    <property type="term" value="P:maturation of LSU-rRNA from tricistronic rRNA transcript (SSU-rRNA, 5.8S rRNA, LSU-rRNA)"/>
    <property type="evidence" value="ECO:0007669"/>
    <property type="project" value="TreeGrafter"/>
</dbReference>
<keyword evidence="7 11" id="KW-0863">Zinc-finger</keyword>
<accession>A0A0X3P2U4</accession>
<dbReference type="InterPro" id="IPR048371">
    <property type="entry name" value="ZNHIT3_C"/>
</dbReference>
<dbReference type="InterPro" id="IPR051639">
    <property type="entry name" value="BCD1"/>
</dbReference>
<name>A0A0X3P2U4_SCHSO</name>
<evidence type="ECO:0000256" key="11">
    <source>
        <dbReference type="PROSITE-ProRule" id="PRU00453"/>
    </source>
</evidence>
<dbReference type="AlphaFoldDB" id="A0A0X3P2U4"/>
<keyword evidence="4" id="KW-0963">Cytoplasm</keyword>
<evidence type="ECO:0000256" key="9">
    <source>
        <dbReference type="ARBA" id="ARBA00023242"/>
    </source>
</evidence>
<protein>
    <recommendedName>
        <fullName evidence="3">Zinc finger HIT domain-containing protein 3</fullName>
    </recommendedName>
</protein>
<sequence length="163" mass="18602">GPFNGPYLTRCMLQVPSMSDNADKDCEVCKARAWKYKCSKCFLRHCSLNCYKLHKDEGGCQQPSLPVSSDTLSAEELANRVPLDLGDDSSDYVPTRLLERLRYSERLKELLHNKHLRQYLTALDCSRHPAKAIEKGMKEPLFIEFADECLRILNPELEAPAEI</sequence>
<keyword evidence="6" id="KW-0479">Metal-binding</keyword>
<dbReference type="EMBL" id="GEEE01016934">
    <property type="protein sequence ID" value="JAP46291.1"/>
    <property type="molecule type" value="Transcribed_RNA"/>
</dbReference>
<evidence type="ECO:0000256" key="10">
    <source>
        <dbReference type="ARBA" id="ARBA00046946"/>
    </source>
</evidence>
<dbReference type="CDD" id="cd23024">
    <property type="entry name" value="zf-HIT_ZNHIT2-3"/>
    <property type="match status" value="1"/>
</dbReference>
<evidence type="ECO:0000259" key="12">
    <source>
        <dbReference type="PROSITE" id="PS51083"/>
    </source>
</evidence>
<dbReference type="GO" id="GO:0008270">
    <property type="term" value="F:zinc ion binding"/>
    <property type="evidence" value="ECO:0007669"/>
    <property type="project" value="UniProtKB-UniRule"/>
</dbReference>
<evidence type="ECO:0000256" key="2">
    <source>
        <dbReference type="ARBA" id="ARBA00004496"/>
    </source>
</evidence>
<evidence type="ECO:0000256" key="7">
    <source>
        <dbReference type="ARBA" id="ARBA00022771"/>
    </source>
</evidence>
<dbReference type="PANTHER" id="PTHR13483">
    <property type="entry name" value="BOX C_D SNORNA PROTEIN 1-RELATED"/>
    <property type="match status" value="1"/>
</dbReference>
<organism evidence="13">
    <name type="scientific">Schistocephalus solidus</name>
    <name type="common">Tapeworm</name>
    <dbReference type="NCBI Taxonomy" id="70667"/>
    <lineage>
        <taxon>Eukaryota</taxon>
        <taxon>Metazoa</taxon>
        <taxon>Spiralia</taxon>
        <taxon>Lophotrochozoa</taxon>
        <taxon>Platyhelminthes</taxon>
        <taxon>Cestoda</taxon>
        <taxon>Eucestoda</taxon>
        <taxon>Diphyllobothriidea</taxon>
        <taxon>Diphyllobothriidae</taxon>
        <taxon>Schistocephalus</taxon>
    </lineage>
</organism>
<comment type="subcellular location">
    <subcellularLocation>
        <location evidence="2">Cytoplasm</location>
    </subcellularLocation>
    <subcellularLocation>
        <location evidence="1">Nucleus</location>
    </subcellularLocation>
</comment>
<keyword evidence="5" id="KW-0597">Phosphoprotein</keyword>
<dbReference type="GO" id="GO:0005737">
    <property type="term" value="C:cytoplasm"/>
    <property type="evidence" value="ECO:0007669"/>
    <property type="project" value="UniProtKB-SubCell"/>
</dbReference>
<dbReference type="SUPFAM" id="SSF144232">
    <property type="entry name" value="HIT/MYND zinc finger-like"/>
    <property type="match status" value="1"/>
</dbReference>
<dbReference type="Pfam" id="PF04438">
    <property type="entry name" value="zf-HIT"/>
    <property type="match status" value="1"/>
</dbReference>
<dbReference type="GO" id="GO:0070761">
    <property type="term" value="C:pre-snoRNP complex"/>
    <property type="evidence" value="ECO:0007669"/>
    <property type="project" value="TreeGrafter"/>
</dbReference>
<dbReference type="InterPro" id="IPR007529">
    <property type="entry name" value="Znf_HIT"/>
</dbReference>